<protein>
    <submittedName>
        <fullName evidence="2">Uncharacterized protein</fullName>
    </submittedName>
</protein>
<sequence length="168" mass="19039">MNICSYHSLWLKPASFSSYGPLFWEKKDHPPSSSSSSSSSSYFSLSCGYVVCSVDKNESQQHFEVDQDKARDALKQLDQQLQSISQKQLRSPKIKASDVKLTTREEYDQDSEVEVVSEFSSSFLTYTAGLLILLTILYNIFFITVIKPSIDGPEQSPITTIERDILKY</sequence>
<dbReference type="EMBL" id="JAATIQ010000187">
    <property type="protein sequence ID" value="KAF4372642.1"/>
    <property type="molecule type" value="Genomic_DNA"/>
</dbReference>
<accession>A0A7J6FPR4</accession>
<gene>
    <name evidence="2" type="ORF">G4B88_030387</name>
</gene>
<name>A0A7J6FPR4_CANSA</name>
<keyword evidence="1" id="KW-0472">Membrane</keyword>
<keyword evidence="1" id="KW-0812">Transmembrane</keyword>
<dbReference type="PANTHER" id="PTHR37716">
    <property type="entry name" value="OS07G0568900 PROTEIN"/>
    <property type="match status" value="1"/>
</dbReference>
<dbReference type="Proteomes" id="UP000583929">
    <property type="component" value="Unassembled WGS sequence"/>
</dbReference>
<keyword evidence="3" id="KW-1185">Reference proteome</keyword>
<reference evidence="2 3" key="1">
    <citation type="journal article" date="2020" name="bioRxiv">
        <title>Sequence and annotation of 42 cannabis genomes reveals extensive copy number variation in cannabinoid synthesis and pathogen resistance genes.</title>
        <authorList>
            <person name="Mckernan K.J."/>
            <person name="Helbert Y."/>
            <person name="Kane L.T."/>
            <person name="Ebling H."/>
            <person name="Zhang L."/>
            <person name="Liu B."/>
            <person name="Eaton Z."/>
            <person name="Mclaughlin S."/>
            <person name="Kingan S."/>
            <person name="Baybayan P."/>
            <person name="Concepcion G."/>
            <person name="Jordan M."/>
            <person name="Riva A."/>
            <person name="Barbazuk W."/>
            <person name="Harkins T."/>
        </authorList>
    </citation>
    <scope>NUCLEOTIDE SEQUENCE [LARGE SCALE GENOMIC DNA]</scope>
    <source>
        <strain evidence="3">cv. Jamaican Lion 4</strain>
        <tissue evidence="2">Leaf</tissue>
    </source>
</reference>
<feature type="transmembrane region" description="Helical" evidence="1">
    <location>
        <begin position="123"/>
        <end position="146"/>
    </location>
</feature>
<evidence type="ECO:0000256" key="1">
    <source>
        <dbReference type="SAM" id="Phobius"/>
    </source>
</evidence>
<dbReference type="PANTHER" id="PTHR37716:SF1">
    <property type="entry name" value="OS07G0568900 PROTEIN"/>
    <property type="match status" value="1"/>
</dbReference>
<dbReference type="AlphaFoldDB" id="A0A7J6FPR4"/>
<keyword evidence="1" id="KW-1133">Transmembrane helix</keyword>
<comment type="caution">
    <text evidence="2">The sequence shown here is derived from an EMBL/GenBank/DDBJ whole genome shotgun (WGS) entry which is preliminary data.</text>
</comment>
<dbReference type="GO" id="GO:0009535">
    <property type="term" value="C:chloroplast thylakoid membrane"/>
    <property type="evidence" value="ECO:0007669"/>
    <property type="project" value="TreeGrafter"/>
</dbReference>
<evidence type="ECO:0000313" key="3">
    <source>
        <dbReference type="Proteomes" id="UP000583929"/>
    </source>
</evidence>
<organism evidence="2 3">
    <name type="scientific">Cannabis sativa</name>
    <name type="common">Hemp</name>
    <name type="synonym">Marijuana</name>
    <dbReference type="NCBI Taxonomy" id="3483"/>
    <lineage>
        <taxon>Eukaryota</taxon>
        <taxon>Viridiplantae</taxon>
        <taxon>Streptophyta</taxon>
        <taxon>Embryophyta</taxon>
        <taxon>Tracheophyta</taxon>
        <taxon>Spermatophyta</taxon>
        <taxon>Magnoliopsida</taxon>
        <taxon>eudicotyledons</taxon>
        <taxon>Gunneridae</taxon>
        <taxon>Pentapetalae</taxon>
        <taxon>rosids</taxon>
        <taxon>fabids</taxon>
        <taxon>Rosales</taxon>
        <taxon>Cannabaceae</taxon>
        <taxon>Cannabis</taxon>
    </lineage>
</organism>
<evidence type="ECO:0000313" key="2">
    <source>
        <dbReference type="EMBL" id="KAF4372642.1"/>
    </source>
</evidence>
<proteinExistence type="predicted"/>